<proteinExistence type="predicted"/>
<dbReference type="Gene3D" id="3.30.420.300">
    <property type="entry name" value="2-keto-3-deoxy-galactonokinase, substrate binding domain"/>
    <property type="match status" value="1"/>
</dbReference>
<dbReference type="Proteomes" id="UP000184085">
    <property type="component" value="Unassembled WGS sequence"/>
</dbReference>
<dbReference type="SUPFAM" id="SSF53067">
    <property type="entry name" value="Actin-like ATPase domain"/>
    <property type="match status" value="1"/>
</dbReference>
<organism evidence="1 2">
    <name type="scientific">Donghicola eburneus</name>
    <dbReference type="NCBI Taxonomy" id="393278"/>
    <lineage>
        <taxon>Bacteria</taxon>
        <taxon>Pseudomonadati</taxon>
        <taxon>Pseudomonadota</taxon>
        <taxon>Alphaproteobacteria</taxon>
        <taxon>Rhodobacterales</taxon>
        <taxon>Roseobacteraceae</taxon>
        <taxon>Donghicola</taxon>
    </lineage>
</organism>
<keyword evidence="1" id="KW-0418">Kinase</keyword>
<keyword evidence="2" id="KW-1185">Reference proteome</keyword>
<dbReference type="EMBL" id="FMJB01000001">
    <property type="protein sequence ID" value="SCM65879.1"/>
    <property type="molecule type" value="Genomic_DNA"/>
</dbReference>
<dbReference type="InterPro" id="IPR042258">
    <property type="entry name" value="DGOK_N"/>
</dbReference>
<gene>
    <name evidence="1" type="primary">dgok</name>
    <name evidence="1" type="ORF">KARMA_0049</name>
</gene>
<keyword evidence="1" id="KW-0808">Transferase</keyword>
<dbReference type="InterPro" id="IPR007729">
    <property type="entry name" value="DGOK"/>
</dbReference>
<evidence type="ECO:0000313" key="2">
    <source>
        <dbReference type="Proteomes" id="UP000184085"/>
    </source>
</evidence>
<dbReference type="GO" id="GO:0034194">
    <property type="term" value="P:D-galactonate catabolic process"/>
    <property type="evidence" value="ECO:0007669"/>
    <property type="project" value="InterPro"/>
</dbReference>
<dbReference type="Pfam" id="PF05035">
    <property type="entry name" value="DGOK"/>
    <property type="match status" value="1"/>
</dbReference>
<name>A0A1M4MUS2_9RHOB</name>
<reference evidence="2" key="1">
    <citation type="submission" date="2016-09" db="EMBL/GenBank/DDBJ databases">
        <authorList>
            <person name="Wibberg D."/>
        </authorList>
    </citation>
    <scope>NUCLEOTIDE SEQUENCE [LARGE SCALE GENOMIC DNA]</scope>
</reference>
<protein>
    <submittedName>
        <fullName evidence="1">2-keto-3-deoxy-galactonokinase</fullName>
    </submittedName>
</protein>
<dbReference type="InterPro" id="IPR043129">
    <property type="entry name" value="ATPase_NBD"/>
</dbReference>
<dbReference type="RefSeq" id="WP_072702255.1">
    <property type="nucleotide sequence ID" value="NZ_FMJB01000001.1"/>
</dbReference>
<dbReference type="Gene3D" id="3.30.420.310">
    <property type="entry name" value="2-keto-3-deoxy-galactonokinase, C-terminal domain"/>
    <property type="match status" value="1"/>
</dbReference>
<evidence type="ECO:0000313" key="1">
    <source>
        <dbReference type="EMBL" id="SCM65879.1"/>
    </source>
</evidence>
<accession>A0A1M4MUS2</accession>
<dbReference type="AlphaFoldDB" id="A0A1M4MUS2"/>
<dbReference type="GO" id="GO:0008671">
    <property type="term" value="F:2-dehydro-3-deoxygalactonokinase activity"/>
    <property type="evidence" value="ECO:0007669"/>
    <property type="project" value="InterPro"/>
</dbReference>
<dbReference type="InterPro" id="IPR042257">
    <property type="entry name" value="DGOK_C"/>
</dbReference>
<sequence length="301" mass="31796">MSDWIAIDWGTSNLRVWLVSESGEVRDHRLSDKGMGQLEPAGFEPALNALIDDWLSEGEVTQAVACGMVGARKGWIEAPYAAVPCKPEQTDGVQAPVTDPRLSVTILPGLSQITPSANVMRGEETQIAGYLAANPRFDGVICMPGTHTKWVNVSAGKVDSFQTCMTGELFALLSKQSVLRHSLSGDGWSDDAFDAALSECLTRPASFGARLFELRAADLLQGQAAADAKARLSGMLIGLELASAKAYWLGQQVVLIGDARLSALYQKGLGAQGMAATLADATAMTLAGLGAAYKYQTGGTE</sequence>